<keyword evidence="1" id="KW-1133">Transmembrane helix</keyword>
<dbReference type="PANTHER" id="PTHR39430">
    <property type="entry name" value="MEMBRANE-ASSOCIATED PROTEASE-RELATED"/>
    <property type="match status" value="1"/>
</dbReference>
<keyword evidence="3" id="KW-0645">Protease</keyword>
<dbReference type="GO" id="GO:0008237">
    <property type="term" value="F:metallopeptidase activity"/>
    <property type="evidence" value="ECO:0007669"/>
    <property type="project" value="UniProtKB-KW"/>
</dbReference>
<protein>
    <submittedName>
        <fullName evidence="3">CPBP family intramembrane metalloprotease</fullName>
    </submittedName>
</protein>
<proteinExistence type="predicted"/>
<dbReference type="InterPro" id="IPR003675">
    <property type="entry name" value="Rce1/LyrA-like_dom"/>
</dbReference>
<evidence type="ECO:0000313" key="4">
    <source>
        <dbReference type="Proteomes" id="UP001204953"/>
    </source>
</evidence>
<feature type="transmembrane region" description="Helical" evidence="1">
    <location>
        <begin position="133"/>
        <end position="150"/>
    </location>
</feature>
<keyword evidence="4" id="KW-1185">Reference proteome</keyword>
<feature type="transmembrane region" description="Helical" evidence="1">
    <location>
        <begin position="60"/>
        <end position="80"/>
    </location>
</feature>
<evidence type="ECO:0000313" key="3">
    <source>
        <dbReference type="EMBL" id="MCP2731152.1"/>
    </source>
</evidence>
<reference evidence="3" key="1">
    <citation type="submission" date="2022-06" db="EMBL/GenBank/DDBJ databases">
        <title>New cyanobacteria of genus Symplocastrum in benthos of Lake Baikal.</title>
        <authorList>
            <person name="Sorokovikova E."/>
            <person name="Tikhonova I."/>
            <person name="Krasnopeev A."/>
            <person name="Evseev P."/>
            <person name="Gladkikh A."/>
            <person name="Belykh O."/>
        </authorList>
    </citation>
    <scope>NUCLEOTIDE SEQUENCE</scope>
    <source>
        <strain evidence="3">BBK-W-15</strain>
    </source>
</reference>
<feature type="transmembrane region" description="Helical" evidence="1">
    <location>
        <begin position="195"/>
        <end position="213"/>
    </location>
</feature>
<feature type="transmembrane region" description="Helical" evidence="1">
    <location>
        <begin position="259"/>
        <end position="281"/>
    </location>
</feature>
<sequence>MDFFHRAANQWLVSLVAGTALTKVAMFFIAWAILWLPLALIVATLVKWHPPQPLAGEQKLPLLASLYLIAPLIVWGVTRVEGTSFSEYGVEWNLSLLVSLGWGLTLGILSLAIAFAAESALGWVVWHWQNWRQLVQACLPILLLGLWIGFTEELVFRGFLVTQLQVDYSIWVTGAISSAVFALLHLIWEQKDTLPQLPGLWIMGVVLVLARWVDGGSLGLAIGLHAGWICGLTCLDSVQLISYTGKGPIWITGLGNNPLAGLIGFFCLLGVGSVLLVMSPYSL</sequence>
<dbReference type="AlphaFoldDB" id="A0AAE3GYY0"/>
<feature type="domain" description="CAAX prenyl protease 2/Lysostaphin resistance protein A-like" evidence="2">
    <location>
        <begin position="137"/>
        <end position="228"/>
    </location>
</feature>
<organism evidence="3 4">
    <name type="scientific">Limnofasciculus baicalensis BBK-W-15</name>
    <dbReference type="NCBI Taxonomy" id="2699891"/>
    <lineage>
        <taxon>Bacteria</taxon>
        <taxon>Bacillati</taxon>
        <taxon>Cyanobacteriota</taxon>
        <taxon>Cyanophyceae</taxon>
        <taxon>Coleofasciculales</taxon>
        <taxon>Coleofasciculaceae</taxon>
        <taxon>Limnofasciculus</taxon>
        <taxon>Limnofasciculus baicalensis</taxon>
    </lineage>
</organism>
<keyword evidence="3" id="KW-0378">Hydrolase</keyword>
<keyword evidence="1" id="KW-0812">Transmembrane</keyword>
<comment type="caution">
    <text evidence="3">The sequence shown here is derived from an EMBL/GenBank/DDBJ whole genome shotgun (WGS) entry which is preliminary data.</text>
</comment>
<keyword evidence="1" id="KW-0472">Membrane</keyword>
<gene>
    <name evidence="3" type="ORF">NJ959_22260</name>
</gene>
<feature type="transmembrane region" description="Helical" evidence="1">
    <location>
        <begin position="170"/>
        <end position="188"/>
    </location>
</feature>
<name>A0AAE3GYY0_9CYAN</name>
<dbReference type="Proteomes" id="UP001204953">
    <property type="component" value="Unassembled WGS sequence"/>
</dbReference>
<dbReference type="GO" id="GO:0080120">
    <property type="term" value="P:CAAX-box protein maturation"/>
    <property type="evidence" value="ECO:0007669"/>
    <property type="project" value="UniProtKB-ARBA"/>
</dbReference>
<evidence type="ECO:0000256" key="1">
    <source>
        <dbReference type="SAM" id="Phobius"/>
    </source>
</evidence>
<feature type="transmembrane region" description="Helical" evidence="1">
    <location>
        <begin position="24"/>
        <end position="48"/>
    </location>
</feature>
<feature type="transmembrane region" description="Helical" evidence="1">
    <location>
        <begin position="219"/>
        <end position="238"/>
    </location>
</feature>
<evidence type="ECO:0000259" key="2">
    <source>
        <dbReference type="Pfam" id="PF02517"/>
    </source>
</evidence>
<accession>A0AAE3GYY0</accession>
<keyword evidence="3" id="KW-0482">Metalloprotease</keyword>
<dbReference type="EMBL" id="JAMZMM010000288">
    <property type="protein sequence ID" value="MCP2731152.1"/>
    <property type="molecule type" value="Genomic_DNA"/>
</dbReference>
<dbReference type="PANTHER" id="PTHR39430:SF1">
    <property type="entry name" value="PROTEASE"/>
    <property type="match status" value="1"/>
</dbReference>
<dbReference type="Pfam" id="PF02517">
    <property type="entry name" value="Rce1-like"/>
    <property type="match status" value="1"/>
</dbReference>
<feature type="transmembrane region" description="Helical" evidence="1">
    <location>
        <begin position="100"/>
        <end position="126"/>
    </location>
</feature>
<dbReference type="GO" id="GO:0004175">
    <property type="term" value="F:endopeptidase activity"/>
    <property type="evidence" value="ECO:0007669"/>
    <property type="project" value="UniProtKB-ARBA"/>
</dbReference>